<dbReference type="RefSeq" id="WP_092843788.1">
    <property type="nucleotide sequence ID" value="NZ_FOPY01000003.1"/>
</dbReference>
<dbReference type="EMBL" id="FOPY01000003">
    <property type="protein sequence ID" value="SFH35487.1"/>
    <property type="molecule type" value="Genomic_DNA"/>
</dbReference>
<name>A0A1I2ZCB8_9GAMM</name>
<sequence>MPRITFSKSFLLSKNNRVLFLGVFLGPLFFFFANEGDFTEGKKIYDAFIVFSIVCMLPFFVMEKMKADSQLKYLFYSAVFLFIFLVWKFLFYHMEVGYFDNFQAFSFFMEFKPFVYCFFVFLWLRNKEPPTLVDWVKYTKIFSWLVIANFAFLILIHGFPIRPKLADEANYDNFIVLLGLIAYLKIKEGKMNEDYFLYFLATMASQSKTGLLCFLVITFIFVLDKKNFPKILVLIALFSVSILVVYSRLEVSNVNTIDSVDRFKMLFSFFYQYEYLSFFEKMLGIFPGVPIAYEDPYIGWFISHQTEGTWNGVGLHPFNYHGMWLRLILTWGVGLTFIFWIIFFFSYVKDRSSLAFFALVTLQGFPMGVIYLSTVSIFLLIFSFSLKRT</sequence>
<proteinExistence type="predicted"/>
<accession>A0A1I2ZCB8</accession>
<evidence type="ECO:0008006" key="4">
    <source>
        <dbReference type="Google" id="ProtNLM"/>
    </source>
</evidence>
<keyword evidence="3" id="KW-1185">Reference proteome</keyword>
<evidence type="ECO:0000256" key="1">
    <source>
        <dbReference type="SAM" id="Phobius"/>
    </source>
</evidence>
<feature type="transmembrane region" description="Helical" evidence="1">
    <location>
        <begin position="73"/>
        <end position="92"/>
    </location>
</feature>
<reference evidence="2 3" key="1">
    <citation type="submission" date="2016-10" db="EMBL/GenBank/DDBJ databases">
        <authorList>
            <person name="de Groot N.N."/>
        </authorList>
    </citation>
    <scope>NUCLEOTIDE SEQUENCE [LARGE SCALE GENOMIC DNA]</scope>
    <source>
        <strain evidence="2 3">CGMCC 1.6848</strain>
    </source>
</reference>
<dbReference type="AlphaFoldDB" id="A0A1I2ZCB8"/>
<dbReference type="STRING" id="442341.SAMN04487959_10340"/>
<dbReference type="Proteomes" id="UP000199040">
    <property type="component" value="Unassembled WGS sequence"/>
</dbReference>
<feature type="transmembrane region" description="Helical" evidence="1">
    <location>
        <begin position="169"/>
        <end position="186"/>
    </location>
</feature>
<feature type="transmembrane region" description="Helical" evidence="1">
    <location>
        <begin position="144"/>
        <end position="163"/>
    </location>
</feature>
<evidence type="ECO:0000313" key="2">
    <source>
        <dbReference type="EMBL" id="SFH35487.1"/>
    </source>
</evidence>
<feature type="transmembrane region" description="Helical" evidence="1">
    <location>
        <begin position="195"/>
        <end position="222"/>
    </location>
</feature>
<feature type="transmembrane region" description="Helical" evidence="1">
    <location>
        <begin position="354"/>
        <end position="382"/>
    </location>
</feature>
<feature type="transmembrane region" description="Helical" evidence="1">
    <location>
        <begin position="228"/>
        <end position="246"/>
    </location>
</feature>
<evidence type="ECO:0000313" key="3">
    <source>
        <dbReference type="Proteomes" id="UP000199040"/>
    </source>
</evidence>
<protein>
    <recommendedName>
        <fullName evidence="4">O-antigen ligase</fullName>
    </recommendedName>
</protein>
<keyword evidence="1" id="KW-0472">Membrane</keyword>
<keyword evidence="1" id="KW-0812">Transmembrane</keyword>
<gene>
    <name evidence="2" type="ORF">SAMN04487959_10340</name>
</gene>
<feature type="transmembrane region" description="Helical" evidence="1">
    <location>
        <begin position="327"/>
        <end position="348"/>
    </location>
</feature>
<feature type="transmembrane region" description="Helical" evidence="1">
    <location>
        <begin position="43"/>
        <end position="61"/>
    </location>
</feature>
<keyword evidence="1" id="KW-1133">Transmembrane helix</keyword>
<organism evidence="2 3">
    <name type="scientific">Modicisalibacter xianhensis</name>
    <dbReference type="NCBI Taxonomy" id="442341"/>
    <lineage>
        <taxon>Bacteria</taxon>
        <taxon>Pseudomonadati</taxon>
        <taxon>Pseudomonadota</taxon>
        <taxon>Gammaproteobacteria</taxon>
        <taxon>Oceanospirillales</taxon>
        <taxon>Halomonadaceae</taxon>
        <taxon>Modicisalibacter</taxon>
    </lineage>
</organism>
<feature type="transmembrane region" description="Helical" evidence="1">
    <location>
        <begin position="104"/>
        <end position="124"/>
    </location>
</feature>